<dbReference type="PANTHER" id="PTHR11662">
    <property type="entry name" value="SOLUTE CARRIER FAMILY 17"/>
    <property type="match status" value="1"/>
</dbReference>
<proteinExistence type="predicted"/>
<dbReference type="Gene3D" id="1.20.1250.20">
    <property type="entry name" value="MFS general substrate transporter like domains"/>
    <property type="match status" value="2"/>
</dbReference>
<evidence type="ECO:0000259" key="6">
    <source>
        <dbReference type="PROSITE" id="PS50850"/>
    </source>
</evidence>
<dbReference type="WBParaSite" id="MBELARI_LOCUS13083">
    <property type="protein sequence ID" value="MBELARI_LOCUS13083"/>
    <property type="gene ID" value="MBELARI_LOCUS13083"/>
</dbReference>
<sequence length="448" mass="49235">MNQGLLTQKALESIRALDENKNQKLWTLSSIRLQTALMLCLSMACNGLMRGSMSLAIVCMVARKLPSFEEIPQNSTSLLVEGKEDSFNREFQVDWSSEEQGHVHTAFYIGAFIAILATDWIIRKMDPRTILSFALLLNVIGAFLTPFTVIFLKIHFYVAALRFMMGFGSGLIAPCGLFIISKWFPITEKSTAVAIFTTGNQLGVALSMVLTAKLCQLSWGGGWPNAFVLYGFLTLFFVILWQLRGSSRPRSSKYITATELEYITGRRGIKCRAKSVVLDTPWRNILLSKCVFAICVNAFAQSFVLTEALKMDVDTNGIWCSVPFFIQMVTKMLFGLSADATKKRGVPATSVTKAFNVVATFASGSCIMVAPILANVSPTLSMLSICLAMGLFGAFVPGYNTAIVCVAPQFTATISSYQQLYSQVGSFLAPFLIGILTTRPISSICWSH</sequence>
<feature type="transmembrane region" description="Helical" evidence="5">
    <location>
        <begin position="354"/>
        <end position="374"/>
    </location>
</feature>
<feature type="transmembrane region" description="Helical" evidence="5">
    <location>
        <begin position="192"/>
        <end position="210"/>
    </location>
</feature>
<dbReference type="AlphaFoldDB" id="A0AAF3EGJ3"/>
<reference evidence="8" key="1">
    <citation type="submission" date="2024-02" db="UniProtKB">
        <authorList>
            <consortium name="WormBaseParasite"/>
        </authorList>
    </citation>
    <scope>IDENTIFICATION</scope>
</reference>
<dbReference type="GO" id="GO:0022857">
    <property type="term" value="F:transmembrane transporter activity"/>
    <property type="evidence" value="ECO:0007669"/>
    <property type="project" value="InterPro"/>
</dbReference>
<feature type="transmembrane region" description="Helical" evidence="5">
    <location>
        <begin position="129"/>
        <end position="150"/>
    </location>
</feature>
<dbReference type="PROSITE" id="PS50850">
    <property type="entry name" value="MFS"/>
    <property type="match status" value="1"/>
</dbReference>
<name>A0AAF3EGJ3_9BILA</name>
<dbReference type="SUPFAM" id="SSF103473">
    <property type="entry name" value="MFS general substrate transporter"/>
    <property type="match status" value="1"/>
</dbReference>
<feature type="transmembrane region" description="Helical" evidence="5">
    <location>
        <begin position="105"/>
        <end position="122"/>
    </location>
</feature>
<evidence type="ECO:0000256" key="1">
    <source>
        <dbReference type="ARBA" id="ARBA00004141"/>
    </source>
</evidence>
<evidence type="ECO:0000256" key="3">
    <source>
        <dbReference type="ARBA" id="ARBA00022989"/>
    </source>
</evidence>
<accession>A0AAF3EGJ3</accession>
<dbReference type="InterPro" id="IPR020846">
    <property type="entry name" value="MFS_dom"/>
</dbReference>
<dbReference type="GO" id="GO:0006820">
    <property type="term" value="P:monoatomic anion transport"/>
    <property type="evidence" value="ECO:0007669"/>
    <property type="project" value="TreeGrafter"/>
</dbReference>
<dbReference type="Pfam" id="PF07690">
    <property type="entry name" value="MFS_1"/>
    <property type="match status" value="1"/>
</dbReference>
<feature type="transmembrane region" description="Helical" evidence="5">
    <location>
        <begin position="36"/>
        <end position="63"/>
    </location>
</feature>
<organism evidence="7 8">
    <name type="scientific">Mesorhabditis belari</name>
    <dbReference type="NCBI Taxonomy" id="2138241"/>
    <lineage>
        <taxon>Eukaryota</taxon>
        <taxon>Metazoa</taxon>
        <taxon>Ecdysozoa</taxon>
        <taxon>Nematoda</taxon>
        <taxon>Chromadorea</taxon>
        <taxon>Rhabditida</taxon>
        <taxon>Rhabditina</taxon>
        <taxon>Rhabditomorpha</taxon>
        <taxon>Rhabditoidea</taxon>
        <taxon>Rhabditidae</taxon>
        <taxon>Mesorhabditinae</taxon>
        <taxon>Mesorhabditis</taxon>
    </lineage>
</organism>
<evidence type="ECO:0000256" key="5">
    <source>
        <dbReference type="SAM" id="Phobius"/>
    </source>
</evidence>
<feature type="transmembrane region" description="Helical" evidence="5">
    <location>
        <begin position="156"/>
        <end position="180"/>
    </location>
</feature>
<keyword evidence="7" id="KW-1185">Reference proteome</keyword>
<dbReference type="InterPro" id="IPR011701">
    <property type="entry name" value="MFS"/>
</dbReference>
<dbReference type="Proteomes" id="UP000887575">
    <property type="component" value="Unassembled WGS sequence"/>
</dbReference>
<keyword evidence="4 5" id="KW-0472">Membrane</keyword>
<evidence type="ECO:0000313" key="7">
    <source>
        <dbReference type="Proteomes" id="UP000887575"/>
    </source>
</evidence>
<dbReference type="InterPro" id="IPR036259">
    <property type="entry name" value="MFS_trans_sf"/>
</dbReference>
<feature type="domain" description="Major facilitator superfamily (MFS) profile" evidence="6">
    <location>
        <begin position="40"/>
        <end position="448"/>
    </location>
</feature>
<feature type="transmembrane region" description="Helical" evidence="5">
    <location>
        <begin position="380"/>
        <end position="399"/>
    </location>
</feature>
<dbReference type="PANTHER" id="PTHR11662:SF442">
    <property type="entry name" value="MAJOR FACILITATOR SUPERFAMILY (MFS) PROFILE DOMAIN-CONTAINING PROTEIN"/>
    <property type="match status" value="1"/>
</dbReference>
<keyword evidence="2 5" id="KW-0812">Transmembrane</keyword>
<feature type="transmembrane region" description="Helical" evidence="5">
    <location>
        <begin position="420"/>
        <end position="441"/>
    </location>
</feature>
<evidence type="ECO:0000313" key="8">
    <source>
        <dbReference type="WBParaSite" id="MBELARI_LOCUS13083"/>
    </source>
</evidence>
<dbReference type="InterPro" id="IPR050382">
    <property type="entry name" value="MFS_Na/Anion_cotransporter"/>
</dbReference>
<keyword evidence="3 5" id="KW-1133">Transmembrane helix</keyword>
<evidence type="ECO:0000256" key="4">
    <source>
        <dbReference type="ARBA" id="ARBA00023136"/>
    </source>
</evidence>
<feature type="transmembrane region" description="Helical" evidence="5">
    <location>
        <begin position="222"/>
        <end position="243"/>
    </location>
</feature>
<evidence type="ECO:0000256" key="2">
    <source>
        <dbReference type="ARBA" id="ARBA00022692"/>
    </source>
</evidence>
<protein>
    <recommendedName>
        <fullName evidence="6">Major facilitator superfamily (MFS) profile domain-containing protein</fullName>
    </recommendedName>
</protein>
<comment type="subcellular location">
    <subcellularLocation>
        <location evidence="1">Membrane</location>
        <topology evidence="1">Multi-pass membrane protein</topology>
    </subcellularLocation>
</comment>
<dbReference type="GO" id="GO:0016020">
    <property type="term" value="C:membrane"/>
    <property type="evidence" value="ECO:0007669"/>
    <property type="project" value="UniProtKB-SubCell"/>
</dbReference>